<keyword evidence="3" id="KW-1185">Reference proteome</keyword>
<gene>
    <name evidence="2" type="ORF">GMJLKIPL_6338</name>
</gene>
<comment type="caution">
    <text evidence="2">The sequence shown here is derived from an EMBL/GenBank/DDBJ whole genome shotgun (WGS) entry which is preliminary data.</text>
</comment>
<dbReference type="Gene3D" id="1.10.10.60">
    <property type="entry name" value="Homeodomain-like"/>
    <property type="match status" value="1"/>
</dbReference>
<dbReference type="Pfam" id="PF02954">
    <property type="entry name" value="HTH_8"/>
    <property type="match status" value="1"/>
</dbReference>
<organism evidence="2 3">
    <name type="scientific">Methylobacterium isbiliense</name>
    <dbReference type="NCBI Taxonomy" id="315478"/>
    <lineage>
        <taxon>Bacteria</taxon>
        <taxon>Pseudomonadati</taxon>
        <taxon>Pseudomonadota</taxon>
        <taxon>Alphaproteobacteria</taxon>
        <taxon>Hyphomicrobiales</taxon>
        <taxon>Methylobacteriaceae</taxon>
        <taxon>Methylobacterium</taxon>
    </lineage>
</organism>
<proteinExistence type="predicted"/>
<dbReference type="Proteomes" id="UP001055153">
    <property type="component" value="Unassembled WGS sequence"/>
</dbReference>
<accession>A0ABQ4SMQ9</accession>
<name>A0ABQ4SMQ9_9HYPH</name>
<dbReference type="InterPro" id="IPR009057">
    <property type="entry name" value="Homeodomain-like_sf"/>
</dbReference>
<reference evidence="2" key="1">
    <citation type="journal article" date="2021" name="Front. Microbiol.">
        <title>Comprehensive Comparative Genomics and Phenotyping of Methylobacterium Species.</title>
        <authorList>
            <person name="Alessa O."/>
            <person name="Ogura Y."/>
            <person name="Fujitani Y."/>
            <person name="Takami H."/>
            <person name="Hayashi T."/>
            <person name="Sahin N."/>
            <person name="Tani A."/>
        </authorList>
    </citation>
    <scope>NUCLEOTIDE SEQUENCE</scope>
    <source>
        <strain evidence="2">DSM 17168</strain>
    </source>
</reference>
<evidence type="ECO:0000313" key="3">
    <source>
        <dbReference type="Proteomes" id="UP001055153"/>
    </source>
</evidence>
<evidence type="ECO:0000259" key="1">
    <source>
        <dbReference type="Pfam" id="PF02954"/>
    </source>
</evidence>
<protein>
    <recommendedName>
        <fullName evidence="1">DNA binding HTH domain-containing protein</fullName>
    </recommendedName>
</protein>
<dbReference type="InterPro" id="IPR002197">
    <property type="entry name" value="HTH_Fis"/>
</dbReference>
<feature type="domain" description="DNA binding HTH" evidence="1">
    <location>
        <begin position="6"/>
        <end position="47"/>
    </location>
</feature>
<dbReference type="RefSeq" id="WP_373324822.1">
    <property type="nucleotide sequence ID" value="NZ_BPQQ01000116.1"/>
</dbReference>
<dbReference type="PRINTS" id="PR01590">
    <property type="entry name" value="HTHFIS"/>
</dbReference>
<dbReference type="EMBL" id="BPQQ01000116">
    <property type="protein sequence ID" value="GJE04377.1"/>
    <property type="molecule type" value="Genomic_DNA"/>
</dbReference>
<dbReference type="SUPFAM" id="SSF46689">
    <property type="entry name" value="Homeodomain-like"/>
    <property type="match status" value="1"/>
</dbReference>
<sequence>MARTTTIADAERRLVIETLIRCGGNRTHAAKQLGISVRTVRNKLAEYKKFGIYLPVYKDIIDAEQTRATLS</sequence>
<evidence type="ECO:0000313" key="2">
    <source>
        <dbReference type="EMBL" id="GJE04377.1"/>
    </source>
</evidence>
<reference evidence="2" key="2">
    <citation type="submission" date="2021-08" db="EMBL/GenBank/DDBJ databases">
        <authorList>
            <person name="Tani A."/>
            <person name="Ola A."/>
            <person name="Ogura Y."/>
            <person name="Katsura K."/>
            <person name="Hayashi T."/>
        </authorList>
    </citation>
    <scope>NUCLEOTIDE SEQUENCE</scope>
    <source>
        <strain evidence="2">DSM 17168</strain>
    </source>
</reference>